<dbReference type="EMBL" id="CM010632">
    <property type="protein sequence ID" value="RID64077.1"/>
    <property type="molecule type" value="Genomic_DNA"/>
</dbReference>
<sequence length="425" mass="47609">MDKSWINKSRLSRDYTNGVKKFLDFAFGKIKVDMLKCPCNHCSLSKSKLRQDIEGDLMCFGFLSSYTEWVLPGEDVDTTGKATEILHAPDDSNSTANLLDDLFPRIDMNTDVGSSSSDQPIGADNPSSTNDETSFDELLADFNQNLYPGCTELTTLTFVLKLYHIKCMCGISDKGISMVLELLKEAFPKAKFPNSFGDMKKVIRKLGLTYESIDACPNDCMLYWEANANRETCGICEASRWKGGSSTASGEASQSTKKVKQIPAKVLRYFPLKPRLQRLFMSSKTASDMRWHATAPDGDGKLRHPRDGGAWKAFDLQFPEFASDPRNPLIKELKELWFDGIQTRDASTNHTFSMRAALMWTISDFPGFGNLSGWNTYTALACPSCNYDAVGRRLRYGKKTVLWVIVGTFPLIISIDKIKLLLMEP</sequence>
<dbReference type="PANTHER" id="PTHR10775:SF158">
    <property type="entry name" value="TNP2-LIKE TRANSPOSON PROTEIN"/>
    <property type="match status" value="1"/>
</dbReference>
<feature type="domain" description="Transposase-associated" evidence="2">
    <location>
        <begin position="3"/>
        <end position="74"/>
    </location>
</feature>
<protein>
    <recommendedName>
        <fullName evidence="2">Transposase-associated domain-containing protein</fullName>
    </recommendedName>
</protein>
<evidence type="ECO:0000313" key="3">
    <source>
        <dbReference type="EMBL" id="RID64077.1"/>
    </source>
</evidence>
<dbReference type="Pfam" id="PF02992">
    <property type="entry name" value="Transposase_21"/>
    <property type="match status" value="1"/>
</dbReference>
<accession>A0A397ZEN6</accession>
<name>A0A397ZEN6_BRACM</name>
<feature type="region of interest" description="Disordered" evidence="1">
    <location>
        <begin position="112"/>
        <end position="131"/>
    </location>
</feature>
<dbReference type="Proteomes" id="UP000264353">
    <property type="component" value="Chromosome A5"/>
</dbReference>
<evidence type="ECO:0000259" key="2">
    <source>
        <dbReference type="Pfam" id="PF13963"/>
    </source>
</evidence>
<dbReference type="InterPro" id="IPR004242">
    <property type="entry name" value="Transposase_21"/>
</dbReference>
<gene>
    <name evidence="3" type="ORF">BRARA_E03035</name>
</gene>
<evidence type="ECO:0000313" key="4">
    <source>
        <dbReference type="Proteomes" id="UP000264353"/>
    </source>
</evidence>
<organism evidence="3 4">
    <name type="scientific">Brassica campestris</name>
    <name type="common">Field mustard</name>
    <dbReference type="NCBI Taxonomy" id="3711"/>
    <lineage>
        <taxon>Eukaryota</taxon>
        <taxon>Viridiplantae</taxon>
        <taxon>Streptophyta</taxon>
        <taxon>Embryophyta</taxon>
        <taxon>Tracheophyta</taxon>
        <taxon>Spermatophyta</taxon>
        <taxon>Magnoliopsida</taxon>
        <taxon>eudicotyledons</taxon>
        <taxon>Gunneridae</taxon>
        <taxon>Pentapetalae</taxon>
        <taxon>rosids</taxon>
        <taxon>malvids</taxon>
        <taxon>Brassicales</taxon>
        <taxon>Brassicaceae</taxon>
        <taxon>Brassiceae</taxon>
        <taxon>Brassica</taxon>
    </lineage>
</organism>
<evidence type="ECO:0000256" key="1">
    <source>
        <dbReference type="SAM" id="MobiDB-lite"/>
    </source>
</evidence>
<dbReference type="PANTHER" id="PTHR10775">
    <property type="entry name" value="OS08G0208400 PROTEIN"/>
    <property type="match status" value="1"/>
</dbReference>
<dbReference type="Pfam" id="PF13963">
    <property type="entry name" value="Transpos_assoc"/>
    <property type="match status" value="1"/>
</dbReference>
<proteinExistence type="predicted"/>
<dbReference type="AlphaFoldDB" id="A0A397ZEN6"/>
<reference evidence="3 4" key="1">
    <citation type="submission" date="2018-06" db="EMBL/GenBank/DDBJ databases">
        <title>WGS assembly of Brassica rapa FPsc.</title>
        <authorList>
            <person name="Bowman J."/>
            <person name="Kohchi T."/>
            <person name="Yamato K."/>
            <person name="Jenkins J."/>
            <person name="Shu S."/>
            <person name="Ishizaki K."/>
            <person name="Yamaoka S."/>
            <person name="Nishihama R."/>
            <person name="Nakamura Y."/>
            <person name="Berger F."/>
            <person name="Adam C."/>
            <person name="Aki S."/>
            <person name="Althoff F."/>
            <person name="Araki T."/>
            <person name="Arteaga-Vazquez M."/>
            <person name="Balasubrmanian S."/>
            <person name="Bauer D."/>
            <person name="Boehm C."/>
            <person name="Briginshaw L."/>
            <person name="Caballero-Perez J."/>
            <person name="Catarino B."/>
            <person name="Chen F."/>
            <person name="Chiyoda S."/>
            <person name="Chovatia M."/>
            <person name="Davies K."/>
            <person name="Delmans M."/>
            <person name="Demura T."/>
            <person name="Dierschke T."/>
            <person name="Dolan L."/>
            <person name="Dorantes-Acosta A."/>
            <person name="Eklund D."/>
            <person name="Florent S."/>
            <person name="Flores-Sandoval E."/>
            <person name="Fujiyama A."/>
            <person name="Fukuzawa H."/>
            <person name="Galik B."/>
            <person name="Grimanelli D."/>
            <person name="Grimwood J."/>
            <person name="Grossniklaus U."/>
            <person name="Hamada T."/>
            <person name="Haseloff J."/>
            <person name="Hetherington A."/>
            <person name="Higo A."/>
            <person name="Hirakawa Y."/>
            <person name="Hundley H."/>
            <person name="Ikeda Y."/>
            <person name="Inoue K."/>
            <person name="Inoue S."/>
            <person name="Ishida S."/>
            <person name="Jia Q."/>
            <person name="Kakita M."/>
            <person name="Kanazawa T."/>
            <person name="Kawai Y."/>
            <person name="Kawashima T."/>
            <person name="Kennedy M."/>
            <person name="Kinose K."/>
            <person name="Kinoshita T."/>
            <person name="Kohara Y."/>
            <person name="Koide E."/>
            <person name="Komatsu K."/>
            <person name="Kopischke S."/>
            <person name="Kubo M."/>
            <person name="Kyozuka J."/>
            <person name="Lagercrantz U."/>
            <person name="Lin S."/>
            <person name="Lindquist E."/>
            <person name="Lipzen A."/>
            <person name="Lu C."/>
            <person name="Luna E."/>
            <person name="Martienssen R."/>
            <person name="Minamino N."/>
            <person name="Mizutani M."/>
            <person name="Mizutani M."/>
            <person name="Mochizuki N."/>
            <person name="Monte I."/>
            <person name="Mosher R."/>
            <person name="Nagasaki H."/>
            <person name="Nakagami H."/>
            <person name="Naramoto S."/>
            <person name="Nishitani K."/>
            <person name="Ohtani M."/>
            <person name="Okamoto T."/>
            <person name="Okumura M."/>
            <person name="Phillips J."/>
            <person name="Pollak B."/>
            <person name="Reinders A."/>
            <person name="Roevekamp M."/>
            <person name="Sano R."/>
            <person name="Sawa S."/>
            <person name="Schmid M."/>
            <person name="Shirakawa M."/>
            <person name="Solano R."/>
            <person name="Spunde A."/>
            <person name="Suetsugu N."/>
            <person name="Sugano S."/>
            <person name="Sugiyama A."/>
            <person name="Sun R."/>
            <person name="Suzuki Y."/>
            <person name="Takenaka M."/>
            <person name="Takezawa D."/>
            <person name="Tomogane H."/>
            <person name="Tsuzuki M."/>
            <person name="Ueda T."/>
            <person name="Umeda M."/>
            <person name="Ward J."/>
            <person name="Watanabe Y."/>
            <person name="Yazaki K."/>
            <person name="Yokoyama R."/>
            <person name="Yoshitake Y."/>
            <person name="Yotsui I."/>
            <person name="Zachgo S."/>
            <person name="Schmutz J."/>
        </authorList>
    </citation>
    <scope>NUCLEOTIDE SEQUENCE [LARGE SCALE GENOMIC DNA]</scope>
    <source>
        <strain evidence="4">cv. B-3</strain>
    </source>
</reference>
<dbReference type="InterPro" id="IPR029480">
    <property type="entry name" value="Transpos_assoc"/>
</dbReference>